<dbReference type="EMBL" id="BQXS01005222">
    <property type="protein sequence ID" value="GKT37789.1"/>
    <property type="molecule type" value="Genomic_DNA"/>
</dbReference>
<proteinExistence type="predicted"/>
<comment type="caution">
    <text evidence="1">The sequence shown here is derived from an EMBL/GenBank/DDBJ whole genome shotgun (WGS) entry which is preliminary data.</text>
</comment>
<reference evidence="1" key="1">
    <citation type="submission" date="2022-03" db="EMBL/GenBank/DDBJ databases">
        <title>Draft genome sequence of Aduncisulcus paluster, a free-living microaerophilic Fornicata.</title>
        <authorList>
            <person name="Yuyama I."/>
            <person name="Kume K."/>
            <person name="Tamura T."/>
            <person name="Inagaki Y."/>
            <person name="Hashimoto T."/>
        </authorList>
    </citation>
    <scope>NUCLEOTIDE SEQUENCE</scope>
    <source>
        <strain evidence="1">NY0171</strain>
    </source>
</reference>
<sequence>MNGAIRHVIAAYAPEEAQVGNKVEFKYEDPKNYRDRVSYGITFKKTWENLAINAVIKSGAFDQSSDNDLMLEIEIKELYAPEVNDYILYNTANYDAH</sequence>
<keyword evidence="2" id="KW-1185">Reference proteome</keyword>
<protein>
    <submittedName>
        <fullName evidence="1">Uncharacterized protein</fullName>
    </submittedName>
</protein>
<feature type="non-terminal residue" evidence="1">
    <location>
        <position position="97"/>
    </location>
</feature>
<evidence type="ECO:0000313" key="1">
    <source>
        <dbReference type="EMBL" id="GKT37789.1"/>
    </source>
</evidence>
<evidence type="ECO:0000313" key="2">
    <source>
        <dbReference type="Proteomes" id="UP001057375"/>
    </source>
</evidence>
<name>A0ABQ5KZC6_9EUKA</name>
<organism evidence="1 2">
    <name type="scientific">Aduncisulcus paluster</name>
    <dbReference type="NCBI Taxonomy" id="2918883"/>
    <lineage>
        <taxon>Eukaryota</taxon>
        <taxon>Metamonada</taxon>
        <taxon>Carpediemonas-like organisms</taxon>
        <taxon>Aduncisulcus</taxon>
    </lineage>
</organism>
<gene>
    <name evidence="1" type="ORF">ADUPG1_003727</name>
</gene>
<accession>A0ABQ5KZC6</accession>
<dbReference type="Proteomes" id="UP001057375">
    <property type="component" value="Unassembled WGS sequence"/>
</dbReference>